<dbReference type="EMBL" id="CAXDID020000206">
    <property type="protein sequence ID" value="CAL6055346.1"/>
    <property type="molecule type" value="Genomic_DNA"/>
</dbReference>
<name>A0AA86QJG3_9EUKA</name>
<organism evidence="1">
    <name type="scientific">Hexamita inflata</name>
    <dbReference type="NCBI Taxonomy" id="28002"/>
    <lineage>
        <taxon>Eukaryota</taxon>
        <taxon>Metamonada</taxon>
        <taxon>Diplomonadida</taxon>
        <taxon>Hexamitidae</taxon>
        <taxon>Hexamitinae</taxon>
        <taxon>Hexamita</taxon>
    </lineage>
</organism>
<proteinExistence type="predicted"/>
<dbReference type="EMBL" id="CATOUU010000851">
    <property type="protein sequence ID" value="CAI9954767.1"/>
    <property type="molecule type" value="Genomic_DNA"/>
</dbReference>
<keyword evidence="3" id="KW-1185">Reference proteome</keyword>
<evidence type="ECO:0000313" key="2">
    <source>
        <dbReference type="EMBL" id="CAL6055346.1"/>
    </source>
</evidence>
<protein>
    <submittedName>
        <fullName evidence="2">Hypothetical_protein</fullName>
    </submittedName>
</protein>
<reference evidence="2 3" key="2">
    <citation type="submission" date="2024-07" db="EMBL/GenBank/DDBJ databases">
        <authorList>
            <person name="Akdeniz Z."/>
        </authorList>
    </citation>
    <scope>NUCLEOTIDE SEQUENCE [LARGE SCALE GENOMIC DNA]</scope>
</reference>
<sequence length="795" mass="92740">MIQQDEYIISKAGVSYTSTSTLSNSPLQINSLCGQQYVFERNELKQFSYCDNQILLSRENNFNLLFQYHPVLENELKQKMQVMQQGNKIFVFDNYIFISGAEQLQILSITNFNQVSQLKYNGKLHESDHVSYFTDNDILINVDDMQIILNSLSLILTVGFVVKIINIELNKFLVICEQKVYILQLIDKEPELITVYQGGVQTDLTIIETHFNCIHQDFDIEMLSPILSGSKLYYVNQNQICSAQLDNNVMQQAQSTQEQYKLDFVMYDDTPHYVLSKLFQIKQSPNSIPIPFLQYTGHKLISSLSINMNYQLQLTKQCLSLFKKGVEIQYLADLPSNFCKFINNRSHKQLQFTVNGQQYFFTDKNILVFQNESVDVFQNDLFEFDEVFDLRQLDVDIVQFIVKINDQYFIVINEFNSINNSWHQIQKQLMKNFNNICGAYFYNESIIACTESKTFIFDLKSESNKEVDAYIYYQSKDQVLYAKQNQKSLLYSVLNQKQTIQVLEQPITDIVYADSVYIILFSKVFDLKRNLYIDLNTQITQYQVIKGQLICNYCLINEGLFPLQIQQNLTHILDNIYCTHQSIYVINSFDLVQTLTLDLNQAYDKIIQLKRTTFGLFSKQNNILQLVECDFQKNAFNLKETVENVAKIFKNGFVSNNKLQFGKFNVEIDNVVTISNTQNENIIAYDGKYIIYIVQGEIKAKIELEKQYKCKILLLNKENIYAICSRYGAIKYKINGNKLEMTHKTETENIFASAAEIEGENLKLYTKTRQIYVFDSEMKHIDTKKITNIIEDARM</sequence>
<evidence type="ECO:0000313" key="1">
    <source>
        <dbReference type="EMBL" id="CAI9954767.1"/>
    </source>
</evidence>
<dbReference type="AlphaFoldDB" id="A0AA86QJG3"/>
<evidence type="ECO:0000313" key="3">
    <source>
        <dbReference type="Proteomes" id="UP001642409"/>
    </source>
</evidence>
<accession>A0AA86QJG3</accession>
<gene>
    <name evidence="1" type="ORF">HINF_LOCUS42412</name>
    <name evidence="2" type="ORF">HINF_LOCUS46498</name>
</gene>
<reference evidence="1" key="1">
    <citation type="submission" date="2023-06" db="EMBL/GenBank/DDBJ databases">
        <authorList>
            <person name="Kurt Z."/>
        </authorList>
    </citation>
    <scope>NUCLEOTIDE SEQUENCE</scope>
</reference>
<dbReference type="Proteomes" id="UP001642409">
    <property type="component" value="Unassembled WGS sequence"/>
</dbReference>
<comment type="caution">
    <text evidence="1">The sequence shown here is derived from an EMBL/GenBank/DDBJ whole genome shotgun (WGS) entry which is preliminary data.</text>
</comment>